<comment type="caution">
    <text evidence="2">The sequence shown here is derived from an EMBL/GenBank/DDBJ whole genome shotgun (WGS) entry which is preliminary data.</text>
</comment>
<name>A0A9E5JL17_9MICO</name>
<dbReference type="AlphaFoldDB" id="A0A9E5JL17"/>
<reference evidence="2 3" key="1">
    <citation type="submission" date="2020-03" db="EMBL/GenBank/DDBJ databases">
        <title>Chryseoglobus sp. isolated from a deep-sea seamount.</title>
        <authorList>
            <person name="Zhang D.-C."/>
        </authorList>
    </citation>
    <scope>NUCLEOTIDE SEQUENCE [LARGE SCALE GENOMIC DNA]</scope>
    <source>
        <strain evidence="2 3">KN1116</strain>
    </source>
</reference>
<accession>A0A9E5JL17</accession>
<feature type="region of interest" description="Disordered" evidence="1">
    <location>
        <begin position="1"/>
        <end position="71"/>
    </location>
</feature>
<evidence type="ECO:0000256" key="1">
    <source>
        <dbReference type="SAM" id="MobiDB-lite"/>
    </source>
</evidence>
<proteinExistence type="predicted"/>
<protein>
    <submittedName>
        <fullName evidence="2">Uncharacterized protein</fullName>
    </submittedName>
</protein>
<dbReference type="RefSeq" id="WP_152583097.1">
    <property type="nucleotide sequence ID" value="NZ_VIKT02000004.1"/>
</dbReference>
<organism evidence="2 3">
    <name type="scientific">Microcella pacifica</name>
    <dbReference type="NCBI Taxonomy" id="2591847"/>
    <lineage>
        <taxon>Bacteria</taxon>
        <taxon>Bacillati</taxon>
        <taxon>Actinomycetota</taxon>
        <taxon>Actinomycetes</taxon>
        <taxon>Micrococcales</taxon>
        <taxon>Microbacteriaceae</taxon>
        <taxon>Microcella</taxon>
    </lineage>
</organism>
<feature type="compositionally biased region" description="Basic and acidic residues" evidence="1">
    <location>
        <begin position="1"/>
        <end position="12"/>
    </location>
</feature>
<dbReference type="EMBL" id="VIKT02000004">
    <property type="protein sequence ID" value="NHF62369.1"/>
    <property type="molecule type" value="Genomic_DNA"/>
</dbReference>
<dbReference type="Proteomes" id="UP000818266">
    <property type="component" value="Unassembled WGS sequence"/>
</dbReference>
<evidence type="ECO:0000313" key="3">
    <source>
        <dbReference type="Proteomes" id="UP000818266"/>
    </source>
</evidence>
<keyword evidence="3" id="KW-1185">Reference proteome</keyword>
<feature type="compositionally biased region" description="Acidic residues" evidence="1">
    <location>
        <begin position="31"/>
        <end position="51"/>
    </location>
</feature>
<gene>
    <name evidence="2" type="ORF">FK219_003780</name>
</gene>
<feature type="compositionally biased region" description="Polar residues" evidence="1">
    <location>
        <begin position="62"/>
        <end position="71"/>
    </location>
</feature>
<evidence type="ECO:0000313" key="2">
    <source>
        <dbReference type="EMBL" id="NHF62369.1"/>
    </source>
</evidence>
<sequence length="71" mass="7426">MAKHTNGDHADEPTQGDNPGAQGDIGAGQAEADETDPELDEDDEFAPDLEDFVDRDPGEDATSVNGGNADR</sequence>